<dbReference type="PANTHER" id="PTHR38104:SF1">
    <property type="entry name" value="ANTI-SIGMA-E FACTOR RSEA"/>
    <property type="match status" value="1"/>
</dbReference>
<protein>
    <submittedName>
        <fullName evidence="3">RseA family anti-sigma factor</fullName>
    </submittedName>
</protein>
<dbReference type="CDD" id="cd16328">
    <property type="entry name" value="RseA_N"/>
    <property type="match status" value="1"/>
</dbReference>
<reference evidence="4" key="1">
    <citation type="journal article" date="2019" name="Int. J. Syst. Evol. Microbiol.">
        <title>The Global Catalogue of Microorganisms (GCM) 10K type strain sequencing project: providing services to taxonomists for standard genome sequencing and annotation.</title>
        <authorList>
            <consortium name="The Broad Institute Genomics Platform"/>
            <consortium name="The Broad Institute Genome Sequencing Center for Infectious Disease"/>
            <person name="Wu L."/>
            <person name="Ma J."/>
        </authorList>
    </citation>
    <scope>NUCLEOTIDE SEQUENCE [LARGE SCALE GENOMIC DNA]</scope>
    <source>
        <strain evidence="4">CCUG 55854</strain>
    </source>
</reference>
<gene>
    <name evidence="3" type="ORF">ACFQ2N_14780</name>
</gene>
<feature type="domain" description="Anti sigma-E protein RseA N-terminal" evidence="2">
    <location>
        <begin position="17"/>
        <end position="91"/>
    </location>
</feature>
<keyword evidence="4" id="KW-1185">Reference proteome</keyword>
<dbReference type="RefSeq" id="WP_162377233.1">
    <property type="nucleotide sequence ID" value="NZ_JBHTKN010000012.1"/>
</dbReference>
<dbReference type="InterPro" id="IPR036147">
    <property type="entry name" value="Anti-sigma_E_RseA_N_sf"/>
</dbReference>
<proteinExistence type="predicted"/>
<dbReference type="PANTHER" id="PTHR38104">
    <property type="match status" value="1"/>
</dbReference>
<evidence type="ECO:0000256" key="1">
    <source>
        <dbReference type="SAM" id="MobiDB-lite"/>
    </source>
</evidence>
<dbReference type="Proteomes" id="UP001597033">
    <property type="component" value="Unassembled WGS sequence"/>
</dbReference>
<dbReference type="EMBL" id="JBHTKN010000012">
    <property type="protein sequence ID" value="MFD1043616.1"/>
    <property type="molecule type" value="Genomic_DNA"/>
</dbReference>
<dbReference type="InterPro" id="IPR052383">
    <property type="entry name" value="Anti-sigma-E_RseA-like"/>
</dbReference>
<dbReference type="Pfam" id="PF03872">
    <property type="entry name" value="RseA_N"/>
    <property type="match status" value="1"/>
</dbReference>
<evidence type="ECO:0000313" key="3">
    <source>
        <dbReference type="EMBL" id="MFD1043616.1"/>
    </source>
</evidence>
<dbReference type="InterPro" id="IPR005572">
    <property type="entry name" value="Anti-sigma_E_RseA_N"/>
</dbReference>
<evidence type="ECO:0000259" key="2">
    <source>
        <dbReference type="Pfam" id="PF03872"/>
    </source>
</evidence>
<feature type="region of interest" description="Disordered" evidence="1">
    <location>
        <begin position="262"/>
        <end position="293"/>
    </location>
</feature>
<dbReference type="Gene3D" id="1.10.10.880">
    <property type="entry name" value="Anti sigma-E protein RseA, N-terminal domain"/>
    <property type="match status" value="1"/>
</dbReference>
<dbReference type="SUPFAM" id="SSF89069">
    <property type="entry name" value="N-terminal, cytoplasmic domain of anti-sigmaE factor RseA"/>
    <property type="match status" value="1"/>
</dbReference>
<sequence length="293" mass="29933">MSQDPRPAIDKLELHARQQLSALVDGELSPDEARFLLRRLEHDSELSGSFERWQLYGDVLRGQVTRAADPDLGARVAAAIAASPDASVQAAAGGGRRFAIARWGGGAALAASVAAVAMLVGRPGAPEQAPVAAPALAVQALPSTEAVLAEVAPARSPVVADPVRSTPRPAVAPRVQREPVGPMVAAVAEVRPNRPAQSTGAAPVPEIQAAPDAVAAAPLLPSDPFASSAPLQARPWPRAAMPGASSGYTASFEESGSARAFYPFEPRLPAPPAAPEATDPDALPAPPDEGGGR</sequence>
<evidence type="ECO:0000313" key="4">
    <source>
        <dbReference type="Proteomes" id="UP001597033"/>
    </source>
</evidence>
<organism evidence="3 4">
    <name type="scientific">Pseudoxanthomonas kaohsiungensis</name>
    <dbReference type="NCBI Taxonomy" id="283923"/>
    <lineage>
        <taxon>Bacteria</taxon>
        <taxon>Pseudomonadati</taxon>
        <taxon>Pseudomonadota</taxon>
        <taxon>Gammaproteobacteria</taxon>
        <taxon>Lysobacterales</taxon>
        <taxon>Lysobacteraceae</taxon>
        <taxon>Pseudoxanthomonas</taxon>
    </lineage>
</organism>
<name>A0ABW3M0Y5_9GAMM</name>
<accession>A0ABW3M0Y5</accession>
<comment type="caution">
    <text evidence="3">The sequence shown here is derived from an EMBL/GenBank/DDBJ whole genome shotgun (WGS) entry which is preliminary data.</text>
</comment>